<dbReference type="InterPro" id="IPR001179">
    <property type="entry name" value="PPIase_FKBP_dom"/>
</dbReference>
<gene>
    <name evidence="12" type="ORF">NFC81_07730</name>
</gene>
<evidence type="ECO:0000256" key="7">
    <source>
        <dbReference type="ARBA" id="ARBA00023235"/>
    </source>
</evidence>
<protein>
    <recommendedName>
        <fullName evidence="10">Peptidyl-prolyl cis-trans isomerase</fullName>
        <ecNumber evidence="10">5.2.1.8</ecNumber>
    </recommendedName>
</protein>
<evidence type="ECO:0000256" key="3">
    <source>
        <dbReference type="ARBA" id="ARBA00006577"/>
    </source>
</evidence>
<comment type="similarity">
    <text evidence="3 10">Belongs to the FKBP-type PPIase family.</text>
</comment>
<evidence type="ECO:0000256" key="5">
    <source>
        <dbReference type="ARBA" id="ARBA00023110"/>
    </source>
</evidence>
<name>A0AB38YC24_9GAMM</name>
<comment type="subcellular location">
    <subcellularLocation>
        <location evidence="2">Cytoplasm</location>
    </subcellularLocation>
</comment>
<dbReference type="InterPro" id="IPR046357">
    <property type="entry name" value="PPIase_dom_sf"/>
</dbReference>
<evidence type="ECO:0000256" key="10">
    <source>
        <dbReference type="RuleBase" id="RU003915"/>
    </source>
</evidence>
<evidence type="ECO:0000256" key="4">
    <source>
        <dbReference type="ARBA" id="ARBA00022490"/>
    </source>
</evidence>
<evidence type="ECO:0000313" key="12">
    <source>
        <dbReference type="EMBL" id="WLD56626.1"/>
    </source>
</evidence>
<dbReference type="PANTHER" id="PTHR47861">
    <property type="entry name" value="FKBP-TYPE PEPTIDYL-PROLYL CIS-TRANS ISOMERASE SLYD"/>
    <property type="match status" value="1"/>
</dbReference>
<dbReference type="GO" id="GO:0042026">
    <property type="term" value="P:protein refolding"/>
    <property type="evidence" value="ECO:0007669"/>
    <property type="project" value="UniProtKB-ARBA"/>
</dbReference>
<evidence type="ECO:0000256" key="2">
    <source>
        <dbReference type="ARBA" id="ARBA00004496"/>
    </source>
</evidence>
<dbReference type="Gene3D" id="3.10.50.40">
    <property type="match status" value="1"/>
</dbReference>
<sequence>MHIEKNTVVQFHYTLSDAHGEIESSKDSDPMLYLHGHGGIIPGLEAAMEGKKEGAQFSVTIPPADAYGMPREDSIQRIPLKHLQGARKWKPGLMATVQTDQGPRQVTVVKVGLKQVDIDTNHPLAGRELTFTVDILSVRAADDDEIAHGHAHGVGGHHHG</sequence>
<evidence type="ECO:0000256" key="6">
    <source>
        <dbReference type="ARBA" id="ARBA00023186"/>
    </source>
</evidence>
<keyword evidence="4" id="KW-0963">Cytoplasm</keyword>
<dbReference type="Pfam" id="PF00254">
    <property type="entry name" value="FKBP_C"/>
    <property type="match status" value="1"/>
</dbReference>
<organism evidence="12">
    <name type="scientific">Salinispirillum sp. LH 10-3-1</name>
    <dbReference type="NCBI Taxonomy" id="2952525"/>
    <lineage>
        <taxon>Bacteria</taxon>
        <taxon>Pseudomonadati</taxon>
        <taxon>Pseudomonadota</taxon>
        <taxon>Gammaproteobacteria</taxon>
        <taxon>Oceanospirillales</taxon>
        <taxon>Saccharospirillaceae</taxon>
        <taxon>Salinispirillum</taxon>
    </lineage>
</organism>
<dbReference type="EMBL" id="CP101717">
    <property type="protein sequence ID" value="WLD56626.1"/>
    <property type="molecule type" value="Genomic_DNA"/>
</dbReference>
<dbReference type="RefSeq" id="WP_304993908.1">
    <property type="nucleotide sequence ID" value="NZ_CP101717.1"/>
</dbReference>
<evidence type="ECO:0000256" key="8">
    <source>
        <dbReference type="ARBA" id="ARBA00037071"/>
    </source>
</evidence>
<dbReference type="EC" id="5.2.1.8" evidence="10"/>
<dbReference type="AlphaFoldDB" id="A0AB38YC24"/>
<evidence type="ECO:0000256" key="9">
    <source>
        <dbReference type="PROSITE-ProRule" id="PRU00277"/>
    </source>
</evidence>
<dbReference type="SUPFAM" id="SSF54534">
    <property type="entry name" value="FKBP-like"/>
    <property type="match status" value="1"/>
</dbReference>
<keyword evidence="6" id="KW-0143">Chaperone</keyword>
<feature type="domain" description="PPIase FKBP-type" evidence="11">
    <location>
        <begin position="6"/>
        <end position="79"/>
    </location>
</feature>
<comment type="function">
    <text evidence="8">Also involved in hydrogenase metallocenter assembly, probably by participating in the nickel insertion step. This function in hydrogenase biosynthesis requires chaperone activity and the presence of the metal-binding domain, but not PPIase activity.</text>
</comment>
<dbReference type="GO" id="GO:0005737">
    <property type="term" value="C:cytoplasm"/>
    <property type="evidence" value="ECO:0007669"/>
    <property type="project" value="UniProtKB-SubCell"/>
</dbReference>
<proteinExistence type="inferred from homology"/>
<reference evidence="12" key="1">
    <citation type="submission" date="2022-07" db="EMBL/GenBank/DDBJ databases">
        <title>Complete genome sequence of Salinispirillum sp. LH10-3-1 capable of multiple carbohydrate inversion isolated from a soda lake.</title>
        <authorList>
            <person name="Liu J."/>
            <person name="Zhai Y."/>
            <person name="Zhang H."/>
            <person name="Yang H."/>
            <person name="Qu J."/>
            <person name="Li J."/>
        </authorList>
    </citation>
    <scope>NUCLEOTIDE SEQUENCE</scope>
    <source>
        <strain evidence="12">LH 10-3-1</strain>
    </source>
</reference>
<keyword evidence="7 9" id="KW-0413">Isomerase</keyword>
<comment type="catalytic activity">
    <reaction evidence="1 9 10">
        <text>[protein]-peptidylproline (omega=180) = [protein]-peptidylproline (omega=0)</text>
        <dbReference type="Rhea" id="RHEA:16237"/>
        <dbReference type="Rhea" id="RHEA-COMP:10747"/>
        <dbReference type="Rhea" id="RHEA-COMP:10748"/>
        <dbReference type="ChEBI" id="CHEBI:83833"/>
        <dbReference type="ChEBI" id="CHEBI:83834"/>
        <dbReference type="EC" id="5.2.1.8"/>
    </reaction>
</comment>
<dbReference type="GO" id="GO:0003755">
    <property type="term" value="F:peptidyl-prolyl cis-trans isomerase activity"/>
    <property type="evidence" value="ECO:0007669"/>
    <property type="project" value="UniProtKB-UniRule"/>
</dbReference>
<dbReference type="PROSITE" id="PS50059">
    <property type="entry name" value="FKBP_PPIASE"/>
    <property type="match status" value="1"/>
</dbReference>
<evidence type="ECO:0000256" key="1">
    <source>
        <dbReference type="ARBA" id="ARBA00000971"/>
    </source>
</evidence>
<evidence type="ECO:0000259" key="11">
    <source>
        <dbReference type="PROSITE" id="PS50059"/>
    </source>
</evidence>
<keyword evidence="5 9" id="KW-0697">Rotamase</keyword>
<accession>A0AB38YC24</accession>
<dbReference type="PANTHER" id="PTHR47861:SF3">
    <property type="entry name" value="FKBP-TYPE PEPTIDYL-PROLYL CIS-TRANS ISOMERASE SLYD"/>
    <property type="match status" value="1"/>
</dbReference>